<dbReference type="Pfam" id="PF01281">
    <property type="entry name" value="Ribosomal_L9_N"/>
    <property type="match status" value="1"/>
</dbReference>
<gene>
    <name evidence="7 10" type="primary">rplI</name>
    <name evidence="10" type="ORF">PbB2_00991</name>
</gene>
<keyword evidence="8" id="KW-0175">Coiled coil</keyword>
<proteinExistence type="inferred from homology"/>
<evidence type="ECO:0000256" key="3">
    <source>
        <dbReference type="ARBA" id="ARBA00022884"/>
    </source>
</evidence>
<organism evidence="10 11">
    <name type="scientific">Candidatus Phycosocius bacilliformis</name>
    <dbReference type="NCBI Taxonomy" id="1445552"/>
    <lineage>
        <taxon>Bacteria</taxon>
        <taxon>Pseudomonadati</taxon>
        <taxon>Pseudomonadota</taxon>
        <taxon>Alphaproteobacteria</taxon>
        <taxon>Caulobacterales</taxon>
        <taxon>Caulobacterales incertae sedis</taxon>
        <taxon>Candidatus Phycosocius</taxon>
    </lineage>
</organism>
<evidence type="ECO:0000313" key="10">
    <source>
        <dbReference type="EMBL" id="GBF57326.1"/>
    </source>
</evidence>
<dbReference type="OrthoDB" id="9788336at2"/>
<comment type="caution">
    <text evidence="10">The sequence shown here is derived from an EMBL/GenBank/DDBJ whole genome shotgun (WGS) entry which is preliminary data.</text>
</comment>
<dbReference type="SUPFAM" id="SSF55658">
    <property type="entry name" value="L9 N-domain-like"/>
    <property type="match status" value="1"/>
</dbReference>
<dbReference type="InterPro" id="IPR020069">
    <property type="entry name" value="Ribosomal_bL9_C"/>
</dbReference>
<dbReference type="InterPro" id="IPR009027">
    <property type="entry name" value="Ribosomal_bL9/RNase_H1_N"/>
</dbReference>
<dbReference type="PANTHER" id="PTHR21368">
    <property type="entry name" value="50S RIBOSOMAL PROTEIN L9"/>
    <property type="match status" value="1"/>
</dbReference>
<evidence type="ECO:0000256" key="4">
    <source>
        <dbReference type="ARBA" id="ARBA00022980"/>
    </source>
</evidence>
<dbReference type="InterPro" id="IPR000244">
    <property type="entry name" value="Ribosomal_bL9"/>
</dbReference>
<evidence type="ECO:0000259" key="9">
    <source>
        <dbReference type="PROSITE" id="PS00651"/>
    </source>
</evidence>
<accession>A0A2P2E8D0</accession>
<evidence type="ECO:0000256" key="5">
    <source>
        <dbReference type="ARBA" id="ARBA00023274"/>
    </source>
</evidence>
<dbReference type="EMBL" id="BFBR01000002">
    <property type="protein sequence ID" value="GBF57326.1"/>
    <property type="molecule type" value="Genomic_DNA"/>
</dbReference>
<dbReference type="InterPro" id="IPR020070">
    <property type="entry name" value="Ribosomal_bL9_N"/>
</dbReference>
<comment type="function">
    <text evidence="7">Binds to the 23S rRNA.</text>
</comment>
<dbReference type="Gene3D" id="3.40.5.10">
    <property type="entry name" value="Ribosomal protein L9, N-terminal domain"/>
    <property type="match status" value="1"/>
</dbReference>
<dbReference type="Proteomes" id="UP000245086">
    <property type="component" value="Unassembled WGS sequence"/>
</dbReference>
<dbReference type="Pfam" id="PF03948">
    <property type="entry name" value="Ribosomal_L9_C"/>
    <property type="match status" value="1"/>
</dbReference>
<reference evidence="10 11" key="1">
    <citation type="journal article" date="2018" name="Genome Announc.">
        <title>Draft Genome Sequence of "Candidatus Phycosocius bacilliformis," an Alphaproteobacterial Ectosymbiont of the Hydrocarbon-Producing Green Alga Botryococcus braunii.</title>
        <authorList>
            <person name="Tanabe Y."/>
            <person name="Yamaguchi H."/>
            <person name="Watanabe M.M."/>
        </authorList>
    </citation>
    <scope>NUCLEOTIDE SEQUENCE [LARGE SCALE GENOMIC DNA]</scope>
    <source>
        <strain evidence="10 11">BOTRYCO-2</strain>
    </source>
</reference>
<dbReference type="PROSITE" id="PS00651">
    <property type="entry name" value="RIBOSOMAL_L9"/>
    <property type="match status" value="1"/>
</dbReference>
<keyword evidence="4 7" id="KW-0689">Ribosomal protein</keyword>
<dbReference type="NCBIfam" id="TIGR00158">
    <property type="entry name" value="L9"/>
    <property type="match status" value="1"/>
</dbReference>
<keyword evidence="3 7" id="KW-0694">RNA-binding</keyword>
<dbReference type="GO" id="GO:0006412">
    <property type="term" value="P:translation"/>
    <property type="evidence" value="ECO:0007669"/>
    <property type="project" value="UniProtKB-UniRule"/>
</dbReference>
<evidence type="ECO:0000313" key="11">
    <source>
        <dbReference type="Proteomes" id="UP000245086"/>
    </source>
</evidence>
<dbReference type="InterPro" id="IPR036791">
    <property type="entry name" value="Ribosomal_bL9_C_sf"/>
</dbReference>
<keyword evidence="11" id="KW-1185">Reference proteome</keyword>
<comment type="similarity">
    <text evidence="1 7">Belongs to the bacterial ribosomal protein bL9 family.</text>
</comment>
<sequence>MDIILLERVGRLGGIGDIVSVKPGYARNYLLPQKKALRATESNKKLFELQRAALEARNAEARAAAEAASEGLAGQAFVLIRAAGESGQLYGSVAARDVADAATAAGFHVARNQVQMDSPIKTIGYQTVKIRLHPEVEVEVFVNVARTPDEAERQAKGENVINSQFDEDRLAAAEQAAEIAENAVQLDGFEA</sequence>
<feature type="coiled-coil region" evidence="8">
    <location>
        <begin position="37"/>
        <end position="71"/>
    </location>
</feature>
<protein>
    <recommendedName>
        <fullName evidence="6 7">Large ribosomal subunit protein bL9</fullName>
    </recommendedName>
</protein>
<dbReference type="HAMAP" id="MF_00503">
    <property type="entry name" value="Ribosomal_bL9"/>
    <property type="match status" value="1"/>
</dbReference>
<dbReference type="InterPro" id="IPR020594">
    <property type="entry name" value="Ribosomal_bL9_bac/chp"/>
</dbReference>
<feature type="domain" description="Ribosomal protein L9" evidence="9">
    <location>
        <begin position="13"/>
        <end position="40"/>
    </location>
</feature>
<keyword evidence="2 7" id="KW-0699">rRNA-binding</keyword>
<dbReference type="Gene3D" id="3.10.430.100">
    <property type="entry name" value="Ribosomal protein L9, C-terminal domain"/>
    <property type="match status" value="1"/>
</dbReference>
<dbReference type="GO" id="GO:0005840">
    <property type="term" value="C:ribosome"/>
    <property type="evidence" value="ECO:0007669"/>
    <property type="project" value="UniProtKB-KW"/>
</dbReference>
<dbReference type="GO" id="GO:0003735">
    <property type="term" value="F:structural constituent of ribosome"/>
    <property type="evidence" value="ECO:0007669"/>
    <property type="project" value="InterPro"/>
</dbReference>
<dbReference type="RefSeq" id="WP_108984179.1">
    <property type="nucleotide sequence ID" value="NZ_BFBR01000002.1"/>
</dbReference>
<dbReference type="AlphaFoldDB" id="A0A2P2E8D0"/>
<evidence type="ECO:0000256" key="2">
    <source>
        <dbReference type="ARBA" id="ARBA00022730"/>
    </source>
</evidence>
<dbReference type="InterPro" id="IPR036935">
    <property type="entry name" value="Ribosomal_bL9_N_sf"/>
</dbReference>
<evidence type="ECO:0000256" key="1">
    <source>
        <dbReference type="ARBA" id="ARBA00010605"/>
    </source>
</evidence>
<keyword evidence="5 7" id="KW-0687">Ribonucleoprotein</keyword>
<evidence type="ECO:0000256" key="8">
    <source>
        <dbReference type="SAM" id="Coils"/>
    </source>
</evidence>
<dbReference type="GO" id="GO:1990904">
    <property type="term" value="C:ribonucleoprotein complex"/>
    <property type="evidence" value="ECO:0007669"/>
    <property type="project" value="UniProtKB-KW"/>
</dbReference>
<name>A0A2P2E8D0_9PROT</name>
<evidence type="ECO:0000256" key="6">
    <source>
        <dbReference type="ARBA" id="ARBA00035292"/>
    </source>
</evidence>
<dbReference type="GO" id="GO:0019843">
    <property type="term" value="F:rRNA binding"/>
    <property type="evidence" value="ECO:0007669"/>
    <property type="project" value="UniProtKB-UniRule"/>
</dbReference>
<dbReference type="SUPFAM" id="SSF55653">
    <property type="entry name" value="Ribosomal protein L9 C-domain"/>
    <property type="match status" value="1"/>
</dbReference>
<evidence type="ECO:0000256" key="7">
    <source>
        <dbReference type="HAMAP-Rule" id="MF_00503"/>
    </source>
</evidence>